<name>A0ABU5L735_9RICK</name>
<dbReference type="InterPro" id="IPR050770">
    <property type="entry name" value="Intradiol_RC_Dioxygenase"/>
</dbReference>
<dbReference type="SUPFAM" id="SSF49482">
    <property type="entry name" value="Aromatic compound dioxygenase"/>
    <property type="match status" value="1"/>
</dbReference>
<dbReference type="PANTHER" id="PTHR33711:SF10">
    <property type="entry name" value="INTRADIOL RING-CLEAVAGE DIOXYGENASES DOMAIN-CONTAINING PROTEIN"/>
    <property type="match status" value="1"/>
</dbReference>
<dbReference type="Proteomes" id="UP001293791">
    <property type="component" value="Unassembled WGS sequence"/>
</dbReference>
<dbReference type="InterPro" id="IPR015889">
    <property type="entry name" value="Intradiol_dOase_core"/>
</dbReference>
<reference evidence="1 2" key="1">
    <citation type="submission" date="2023-02" db="EMBL/GenBank/DDBJ databases">
        <title>Host association and intracellularity evolved multiple times independently in the Rickettsiales.</title>
        <authorList>
            <person name="Castelli M."/>
            <person name="Nardi T."/>
            <person name="Gammuto L."/>
            <person name="Bellinzona G."/>
            <person name="Sabaneyeva E."/>
            <person name="Potekhin A."/>
            <person name="Serra V."/>
            <person name="Petroni G."/>
            <person name="Sassera D."/>
        </authorList>
    </citation>
    <scope>NUCLEOTIDE SEQUENCE [LARGE SCALE GENOMIC DNA]</scope>
    <source>
        <strain evidence="1 2">BOD18</strain>
    </source>
</reference>
<evidence type="ECO:0000313" key="2">
    <source>
        <dbReference type="Proteomes" id="UP001293791"/>
    </source>
</evidence>
<keyword evidence="2" id="KW-1185">Reference proteome</keyword>
<comment type="caution">
    <text evidence="1">The sequence shown here is derived from an EMBL/GenBank/DDBJ whole genome shotgun (WGS) entry which is preliminary data.</text>
</comment>
<accession>A0ABU5L735</accession>
<dbReference type="GO" id="GO:0016787">
    <property type="term" value="F:hydrolase activity"/>
    <property type="evidence" value="ECO:0007669"/>
    <property type="project" value="UniProtKB-KW"/>
</dbReference>
<keyword evidence="1" id="KW-0378">Hydrolase</keyword>
<gene>
    <name evidence="1" type="ORF">Cyrtocomes_00299</name>
</gene>
<organism evidence="1 2">
    <name type="scientific">Candidatus Cyrtobacter comes</name>
    <dbReference type="NCBI Taxonomy" id="675776"/>
    <lineage>
        <taxon>Bacteria</taxon>
        <taxon>Pseudomonadati</taxon>
        <taxon>Pseudomonadota</taxon>
        <taxon>Alphaproteobacteria</taxon>
        <taxon>Rickettsiales</taxon>
        <taxon>Candidatus Midichloriaceae</taxon>
        <taxon>Candidatus Cyrtobacter</taxon>
    </lineage>
</organism>
<sequence length="196" mass="22399">MILRILALLLFITSDLYAFCKPTKQLWSLDTPEDPQNSSELSRARGSPSFFNGTRITLRGGILDEMCVPIEGATVQIWQTTITDLEDQGFVPNGTSITDNKGRYVFDTILPSTRANGILPKMRIKVSHKDFFPVETVTFFVMNDIKSDDEDWSSLSLSEKRELICKCLNCDRVLRADEILEYRFDIIMDGRLKFRS</sequence>
<dbReference type="Gene3D" id="2.60.130.10">
    <property type="entry name" value="Aromatic compound dioxygenase"/>
    <property type="match status" value="1"/>
</dbReference>
<protein>
    <submittedName>
        <fullName evidence="1">Hydrolase</fullName>
    </submittedName>
</protein>
<dbReference type="RefSeq" id="WP_322497435.1">
    <property type="nucleotide sequence ID" value="NZ_JARGYT010000011.1"/>
</dbReference>
<dbReference type="PANTHER" id="PTHR33711">
    <property type="entry name" value="DIOXYGENASE, PUTATIVE (AFU_ORTHOLOGUE AFUA_2G02910)-RELATED"/>
    <property type="match status" value="1"/>
</dbReference>
<proteinExistence type="predicted"/>
<dbReference type="EMBL" id="JARGYT010000011">
    <property type="protein sequence ID" value="MDZ5761936.1"/>
    <property type="molecule type" value="Genomic_DNA"/>
</dbReference>
<evidence type="ECO:0000313" key="1">
    <source>
        <dbReference type="EMBL" id="MDZ5761936.1"/>
    </source>
</evidence>